<keyword evidence="1" id="KW-0723">Serine/threonine-protein kinase</keyword>
<evidence type="ECO:0000256" key="1">
    <source>
        <dbReference type="ARBA" id="ARBA00022527"/>
    </source>
</evidence>
<feature type="non-terminal residue" evidence="8">
    <location>
        <position position="625"/>
    </location>
</feature>
<dbReference type="PROSITE" id="PS50294">
    <property type="entry name" value="WD_REPEATS_REGION"/>
    <property type="match status" value="4"/>
</dbReference>
<dbReference type="SMART" id="SM00320">
    <property type="entry name" value="WD40"/>
    <property type="match status" value="5"/>
</dbReference>
<dbReference type="PROSITE" id="PS00108">
    <property type="entry name" value="PROTEIN_KINASE_ST"/>
    <property type="match status" value="1"/>
</dbReference>
<dbReference type="Pfam" id="PF00400">
    <property type="entry name" value="WD40"/>
    <property type="match status" value="5"/>
</dbReference>
<evidence type="ECO:0000313" key="9">
    <source>
        <dbReference type="Proteomes" id="UP000626109"/>
    </source>
</evidence>
<evidence type="ECO:0000256" key="5">
    <source>
        <dbReference type="PROSITE-ProRule" id="PRU10141"/>
    </source>
</evidence>
<dbReference type="PROSITE" id="PS00107">
    <property type="entry name" value="PROTEIN_KINASE_ATP"/>
    <property type="match status" value="1"/>
</dbReference>
<keyword evidence="4" id="KW-0853">WD repeat</keyword>
<dbReference type="InterPro" id="IPR001680">
    <property type="entry name" value="WD40_rpt"/>
</dbReference>
<evidence type="ECO:0000256" key="4">
    <source>
        <dbReference type="PROSITE-ProRule" id="PRU00221"/>
    </source>
</evidence>
<dbReference type="PANTHER" id="PTHR19879">
    <property type="entry name" value="TRANSCRIPTION INITIATION FACTOR TFIID"/>
    <property type="match status" value="1"/>
</dbReference>
<dbReference type="EMBL" id="CAJNNW010027500">
    <property type="protein sequence ID" value="CAE8691703.1"/>
    <property type="molecule type" value="Genomic_DNA"/>
</dbReference>
<evidence type="ECO:0000259" key="7">
    <source>
        <dbReference type="PROSITE" id="PS50011"/>
    </source>
</evidence>
<dbReference type="InterPro" id="IPR008271">
    <property type="entry name" value="Ser/Thr_kinase_AS"/>
</dbReference>
<feature type="repeat" description="WD" evidence="4">
    <location>
        <begin position="555"/>
        <end position="596"/>
    </location>
</feature>
<proteinExistence type="predicted"/>
<name>A0A813K0H5_POLGL</name>
<dbReference type="CDD" id="cd00200">
    <property type="entry name" value="WD40"/>
    <property type="match status" value="1"/>
</dbReference>
<comment type="caution">
    <text evidence="8">The sequence shown here is derived from an EMBL/GenBank/DDBJ whole genome shotgun (WGS) entry which is preliminary data.</text>
</comment>
<dbReference type="Proteomes" id="UP000626109">
    <property type="component" value="Unassembled WGS sequence"/>
</dbReference>
<dbReference type="Pfam" id="PF07714">
    <property type="entry name" value="PK_Tyr_Ser-Thr"/>
    <property type="match status" value="1"/>
</dbReference>
<dbReference type="GO" id="GO:0004674">
    <property type="term" value="F:protein serine/threonine kinase activity"/>
    <property type="evidence" value="ECO:0007669"/>
    <property type="project" value="UniProtKB-KW"/>
</dbReference>
<dbReference type="InterPro" id="IPR000719">
    <property type="entry name" value="Prot_kinase_dom"/>
</dbReference>
<dbReference type="InterPro" id="IPR036322">
    <property type="entry name" value="WD40_repeat_dom_sf"/>
</dbReference>
<feature type="repeat" description="WD" evidence="4">
    <location>
        <begin position="513"/>
        <end position="554"/>
    </location>
</feature>
<evidence type="ECO:0000256" key="2">
    <source>
        <dbReference type="ARBA" id="ARBA00022741"/>
    </source>
</evidence>
<dbReference type="SUPFAM" id="SSF56112">
    <property type="entry name" value="Protein kinase-like (PK-like)"/>
    <property type="match status" value="1"/>
</dbReference>
<feature type="region of interest" description="Disordered" evidence="6">
    <location>
        <begin position="223"/>
        <end position="245"/>
    </location>
</feature>
<dbReference type="SUPFAM" id="SSF50978">
    <property type="entry name" value="WD40 repeat-like"/>
    <property type="match status" value="1"/>
</dbReference>
<feature type="region of interest" description="Disordered" evidence="6">
    <location>
        <begin position="263"/>
        <end position="316"/>
    </location>
</feature>
<keyword evidence="1" id="KW-0418">Kinase</keyword>
<dbReference type="InterPro" id="IPR011009">
    <property type="entry name" value="Kinase-like_dom_sf"/>
</dbReference>
<accession>A0A813K0H5</accession>
<keyword evidence="1" id="KW-0808">Transferase</keyword>
<sequence>MSSTAPISDFCDVPHRAEATAALLVLPALATSAFAAAAGCGEVSVASKEEAAQFRALLPDASELDPAQLRVAERLGGGTWSAVHRGELLGRAVAVKLLRAGRMLVPSSADRPLQDQALLAAGVLAREAAFLSELRHPRVVELLTVGILQGRPCLVLELAHGSLHSLLHGGLSANSVSEVPLGPAQRWSMAIHVAEGVSYLHAHQPGVVHCDLKSSNILVFHNNMSNNNNSNSNNNTNNKEGLPGIPGTQVLIAKLADFGLARRHHNNNSNKNNNNNNKKTQHNNNNNNNNKNNDNTNTNTNNNTNNTNNIPAAQPDALSGEAGNLCRGSGAYLAPECLADPSEIQGPTVDLWALGCVLVEVFGGAPPHTECESMEQVLAKVLGRGEARAPVCQVMWKLPEPPAFSAAERRLLTGGRCLFTLCVRLTCIMGMKLQSTTRGACFSPDGSKVLTASGDRTARLWSVATGECLQKLSGHSAALYTAVFSPSGRKVLTASHDKTARVFDLGGGPVRVLSGHRAHIYRAAFSSDGSQVLTASADKTARLFDTETGDCKQVFGDHDEAVYTAIFSPDGGQVLTGSADMNARLFDVLSGTLLCTFEGHILAVHTVAFSPDARHVLTAADDRCI</sequence>
<feature type="domain" description="Protein kinase" evidence="7">
    <location>
        <begin position="69"/>
        <end position="419"/>
    </location>
</feature>
<dbReference type="SMART" id="SM00220">
    <property type="entry name" value="S_TKc"/>
    <property type="match status" value="1"/>
</dbReference>
<keyword evidence="2 5" id="KW-0547">Nucleotide-binding</keyword>
<feature type="repeat" description="WD" evidence="4">
    <location>
        <begin position="472"/>
        <end position="505"/>
    </location>
</feature>
<feature type="repeat" description="WD" evidence="4">
    <location>
        <begin position="442"/>
        <end position="471"/>
    </location>
</feature>
<feature type="repeat" description="WD" evidence="4">
    <location>
        <begin position="597"/>
        <end position="625"/>
    </location>
</feature>
<evidence type="ECO:0000256" key="3">
    <source>
        <dbReference type="ARBA" id="ARBA00022840"/>
    </source>
</evidence>
<feature type="compositionally biased region" description="Low complexity" evidence="6">
    <location>
        <begin position="223"/>
        <end position="238"/>
    </location>
</feature>
<dbReference type="GO" id="GO:0005524">
    <property type="term" value="F:ATP binding"/>
    <property type="evidence" value="ECO:0007669"/>
    <property type="project" value="UniProtKB-UniRule"/>
</dbReference>
<dbReference type="InterPro" id="IPR015943">
    <property type="entry name" value="WD40/YVTN_repeat-like_dom_sf"/>
</dbReference>
<evidence type="ECO:0000256" key="6">
    <source>
        <dbReference type="SAM" id="MobiDB-lite"/>
    </source>
</evidence>
<dbReference type="Gene3D" id="3.30.200.20">
    <property type="entry name" value="Phosphorylase Kinase, domain 1"/>
    <property type="match status" value="1"/>
</dbReference>
<gene>
    <name evidence="8" type="ORF">PGLA2088_LOCUS27537</name>
</gene>
<dbReference type="PROSITE" id="PS50082">
    <property type="entry name" value="WD_REPEATS_2"/>
    <property type="match status" value="5"/>
</dbReference>
<dbReference type="PROSITE" id="PS50011">
    <property type="entry name" value="PROTEIN_KINASE_DOM"/>
    <property type="match status" value="1"/>
</dbReference>
<protein>
    <recommendedName>
        <fullName evidence="7">Protein kinase domain-containing protein</fullName>
    </recommendedName>
</protein>
<reference evidence="8" key="1">
    <citation type="submission" date="2021-02" db="EMBL/GenBank/DDBJ databases">
        <authorList>
            <person name="Dougan E. K."/>
            <person name="Rhodes N."/>
            <person name="Thang M."/>
            <person name="Chan C."/>
        </authorList>
    </citation>
    <scope>NUCLEOTIDE SEQUENCE</scope>
</reference>
<evidence type="ECO:0000313" key="8">
    <source>
        <dbReference type="EMBL" id="CAE8691703.1"/>
    </source>
</evidence>
<dbReference type="Gene3D" id="1.10.510.10">
    <property type="entry name" value="Transferase(Phosphotransferase) domain 1"/>
    <property type="match status" value="1"/>
</dbReference>
<dbReference type="AlphaFoldDB" id="A0A813K0H5"/>
<dbReference type="InterPro" id="IPR017441">
    <property type="entry name" value="Protein_kinase_ATP_BS"/>
</dbReference>
<dbReference type="PANTHER" id="PTHR19879:SF9">
    <property type="entry name" value="TRANSCRIPTION INITIATION FACTOR TFIID SUBUNIT 5"/>
    <property type="match status" value="1"/>
</dbReference>
<dbReference type="InterPro" id="IPR001245">
    <property type="entry name" value="Ser-Thr/Tyr_kinase_cat_dom"/>
</dbReference>
<keyword evidence="3 5" id="KW-0067">ATP-binding</keyword>
<feature type="binding site" evidence="5">
    <location>
        <position position="96"/>
    </location>
    <ligand>
        <name>ATP</name>
        <dbReference type="ChEBI" id="CHEBI:30616"/>
    </ligand>
</feature>
<dbReference type="Gene3D" id="2.130.10.10">
    <property type="entry name" value="YVTN repeat-like/Quinoprotein amine dehydrogenase"/>
    <property type="match status" value="2"/>
</dbReference>
<organism evidence="8 9">
    <name type="scientific">Polarella glacialis</name>
    <name type="common">Dinoflagellate</name>
    <dbReference type="NCBI Taxonomy" id="89957"/>
    <lineage>
        <taxon>Eukaryota</taxon>
        <taxon>Sar</taxon>
        <taxon>Alveolata</taxon>
        <taxon>Dinophyceae</taxon>
        <taxon>Suessiales</taxon>
        <taxon>Suessiaceae</taxon>
        <taxon>Polarella</taxon>
    </lineage>
</organism>
<feature type="compositionally biased region" description="Low complexity" evidence="6">
    <location>
        <begin position="267"/>
        <end position="309"/>
    </location>
</feature>